<organism evidence="2 3">
    <name type="scientific">Methanimicrococcus hacksteinii</name>
    <dbReference type="NCBI Taxonomy" id="3028293"/>
    <lineage>
        <taxon>Archaea</taxon>
        <taxon>Methanobacteriati</taxon>
        <taxon>Methanobacteriota</taxon>
        <taxon>Stenosarchaea group</taxon>
        <taxon>Methanomicrobia</taxon>
        <taxon>Methanosarcinales</taxon>
        <taxon>Methanosarcinaceae</taxon>
        <taxon>Methanimicrococcus</taxon>
    </lineage>
</organism>
<evidence type="ECO:0000313" key="3">
    <source>
        <dbReference type="Proteomes" id="UP001272052"/>
    </source>
</evidence>
<keyword evidence="1" id="KW-1133">Transmembrane helix</keyword>
<proteinExistence type="predicted"/>
<dbReference type="Proteomes" id="UP001272052">
    <property type="component" value="Unassembled WGS sequence"/>
</dbReference>
<dbReference type="EMBL" id="JAWDKC010000015">
    <property type="protein sequence ID" value="MDV0445359.1"/>
    <property type="molecule type" value="Genomic_DNA"/>
</dbReference>
<protein>
    <recommendedName>
        <fullName evidence="4">S-layer family duplication domain-containing protein</fullName>
    </recommendedName>
</protein>
<comment type="caution">
    <text evidence="2">The sequence shown here is derived from an EMBL/GenBank/DDBJ whole genome shotgun (WGS) entry which is preliminary data.</text>
</comment>
<feature type="transmembrane region" description="Helical" evidence="1">
    <location>
        <begin position="183"/>
        <end position="202"/>
    </location>
</feature>
<accession>A0ABU3VPX7</accession>
<reference evidence="2 3" key="1">
    <citation type="submission" date="2023-06" db="EMBL/GenBank/DDBJ databases">
        <title>Genome sequence of Methanimicrococcus sp. At1.</title>
        <authorList>
            <person name="Protasov E."/>
            <person name="Platt K."/>
            <person name="Poehlein A."/>
            <person name="Daniel R."/>
            <person name="Brune A."/>
        </authorList>
    </citation>
    <scope>NUCLEOTIDE SEQUENCE [LARGE SCALE GENOMIC DNA]</scope>
    <source>
        <strain evidence="2 3">At1</strain>
    </source>
</reference>
<keyword evidence="1" id="KW-0472">Membrane</keyword>
<evidence type="ECO:0000313" key="2">
    <source>
        <dbReference type="EMBL" id="MDV0445359.1"/>
    </source>
</evidence>
<keyword evidence="3" id="KW-1185">Reference proteome</keyword>
<evidence type="ECO:0008006" key="4">
    <source>
        <dbReference type="Google" id="ProtNLM"/>
    </source>
</evidence>
<gene>
    <name evidence="2" type="ORF">MmiAt1_09340</name>
</gene>
<dbReference type="RefSeq" id="WP_318785777.1">
    <property type="nucleotide sequence ID" value="NZ_JAWDKC010000015.1"/>
</dbReference>
<sequence>MIGIPLSSRLMPLLKRHSVLFFVLVLAAAALLLPCAAESETKTLISDEYVILRDGETQKFQLGYEAVLKGFGADSVLVEFYNNHSKPVSVGSVILKEGETVQCYRKADEDNLIVLMMTLDKMYFNNSQVIVGFSHVYQFEDVFPSDGTEWVLETAVLEDPSTPGSTKPPEGGSNIGQDLMNPLYIIILIGAAAVAVCIIRIFSEKKPKKSKKNSKDSLENEK</sequence>
<evidence type="ECO:0000256" key="1">
    <source>
        <dbReference type="SAM" id="Phobius"/>
    </source>
</evidence>
<keyword evidence="1" id="KW-0812">Transmembrane</keyword>
<name>A0ABU3VPX7_9EURY</name>